<organism evidence="2 3">
    <name type="scientific">Bifidobacterium ruminantium</name>
    <dbReference type="NCBI Taxonomy" id="78346"/>
    <lineage>
        <taxon>Bacteria</taxon>
        <taxon>Bacillati</taxon>
        <taxon>Actinomycetota</taxon>
        <taxon>Actinomycetes</taxon>
        <taxon>Bifidobacteriales</taxon>
        <taxon>Bifidobacteriaceae</taxon>
        <taxon>Bifidobacterium</taxon>
    </lineage>
</organism>
<evidence type="ECO:0008006" key="4">
    <source>
        <dbReference type="Google" id="ProtNLM"/>
    </source>
</evidence>
<gene>
    <name evidence="2" type="ORF">BRUM_0138</name>
</gene>
<reference evidence="2 3" key="1">
    <citation type="submission" date="2014-03" db="EMBL/GenBank/DDBJ databases">
        <title>Genomics of Bifidobacteria.</title>
        <authorList>
            <person name="Ventura M."/>
            <person name="Milani C."/>
            <person name="Lugli G.A."/>
        </authorList>
    </citation>
    <scope>NUCLEOTIDE SEQUENCE [LARGE SCALE GENOMIC DNA]</scope>
    <source>
        <strain evidence="2 3">LMG 21811</strain>
    </source>
</reference>
<feature type="compositionally biased region" description="Basic and acidic residues" evidence="1">
    <location>
        <begin position="354"/>
        <end position="374"/>
    </location>
</feature>
<feature type="region of interest" description="Disordered" evidence="1">
    <location>
        <begin position="349"/>
        <end position="374"/>
    </location>
</feature>
<protein>
    <recommendedName>
        <fullName evidence="4">Zinc-ribbon domain-containing protein</fullName>
    </recommendedName>
</protein>
<accession>A0A087D4C7</accession>
<name>A0A087D4C7_BIFRU</name>
<dbReference type="EMBL" id="JGZL01000003">
    <property type="protein sequence ID" value="KFI90377.1"/>
    <property type="molecule type" value="Genomic_DNA"/>
</dbReference>
<dbReference type="Proteomes" id="UP000029078">
    <property type="component" value="Unassembled WGS sequence"/>
</dbReference>
<comment type="caution">
    <text evidence="2">The sequence shown here is derived from an EMBL/GenBank/DDBJ whole genome shotgun (WGS) entry which is preliminary data.</text>
</comment>
<dbReference type="STRING" id="78346.BRUM_0138"/>
<keyword evidence="3" id="KW-1185">Reference proteome</keyword>
<evidence type="ECO:0000313" key="2">
    <source>
        <dbReference type="EMBL" id="KFI90377.1"/>
    </source>
</evidence>
<proteinExistence type="predicted"/>
<evidence type="ECO:0000256" key="1">
    <source>
        <dbReference type="SAM" id="MobiDB-lite"/>
    </source>
</evidence>
<dbReference type="AlphaFoldDB" id="A0A087D4C7"/>
<dbReference type="eggNOG" id="ENOG502Z7SU">
    <property type="taxonomic scope" value="Bacteria"/>
</dbReference>
<evidence type="ECO:0000313" key="3">
    <source>
        <dbReference type="Proteomes" id="UP000029078"/>
    </source>
</evidence>
<sequence>MNVQCPACGTYVAETATMCPYCGFRGDDPSRPIYKQGEYHPVPIVPCEIVVDDGRSCEIRLSDEDNKNLFRHLTDWKWLSTMIPALAETLESIFGGTVHLEAKLPEHIMHMIEEGKLHFATDKNGEILAEVFDERNKIFKQVRLEKVVRNDALLPAMQHLETQAALCLVMEKIDEVGRAVQQLGEELQQDRLARIDAALDMFQQACRIKSSRERNEYVREALNEATRAKALLVRNFAQQQRLMEQGGKKSDAALRAMQDYVAIVNAVNVQMQTHMALGQQDAAAYCLQDLNKFIKNYDLDKRDTMLNLVGSVKSKNRGDNPEKFVAGSLRIAANVENVAKALDAGEAISPKLITESERNGNDSNDEEKQHDEED</sequence>